<dbReference type="SMART" id="SM00881">
    <property type="entry name" value="CoA_binding"/>
    <property type="match status" value="1"/>
</dbReference>
<reference evidence="2 3" key="1">
    <citation type="submission" date="2018-07" db="EMBL/GenBank/DDBJ databases">
        <title>Rhodosalinus sp. strain E84T genomic sequence and assembly.</title>
        <authorList>
            <person name="Liu Z.-W."/>
            <person name="Lu D.-C."/>
        </authorList>
    </citation>
    <scope>NUCLEOTIDE SEQUENCE [LARGE SCALE GENOMIC DNA]</scope>
    <source>
        <strain evidence="2 3">E84</strain>
    </source>
</reference>
<dbReference type="PANTHER" id="PTHR33303:SF2">
    <property type="entry name" value="COA-BINDING DOMAIN-CONTAINING PROTEIN"/>
    <property type="match status" value="1"/>
</dbReference>
<accession>A0A365UBR0</accession>
<dbReference type="EMBL" id="QNTQ01000004">
    <property type="protein sequence ID" value="RBI86676.1"/>
    <property type="molecule type" value="Genomic_DNA"/>
</dbReference>
<dbReference type="OrthoDB" id="9804695at2"/>
<dbReference type="RefSeq" id="WP_113288226.1">
    <property type="nucleotide sequence ID" value="NZ_QNTQ01000004.1"/>
</dbReference>
<dbReference type="InterPro" id="IPR003781">
    <property type="entry name" value="CoA-bd"/>
</dbReference>
<dbReference type="PANTHER" id="PTHR33303">
    <property type="entry name" value="CYTOPLASMIC PROTEIN-RELATED"/>
    <property type="match status" value="1"/>
</dbReference>
<evidence type="ECO:0000313" key="2">
    <source>
        <dbReference type="EMBL" id="RBI86676.1"/>
    </source>
</evidence>
<organism evidence="2 3">
    <name type="scientific">Rhodosalinus halophilus</name>
    <dbReference type="NCBI Taxonomy" id="2259333"/>
    <lineage>
        <taxon>Bacteria</taxon>
        <taxon>Pseudomonadati</taxon>
        <taxon>Pseudomonadota</taxon>
        <taxon>Alphaproteobacteria</taxon>
        <taxon>Rhodobacterales</taxon>
        <taxon>Paracoccaceae</taxon>
        <taxon>Rhodosalinus</taxon>
    </lineage>
</organism>
<dbReference type="SUPFAM" id="SSF51735">
    <property type="entry name" value="NAD(P)-binding Rossmann-fold domains"/>
    <property type="match status" value="1"/>
</dbReference>
<comment type="caution">
    <text evidence="2">The sequence shown here is derived from an EMBL/GenBank/DDBJ whole genome shotgun (WGS) entry which is preliminary data.</text>
</comment>
<dbReference type="Gene3D" id="3.40.50.720">
    <property type="entry name" value="NAD(P)-binding Rossmann-like Domain"/>
    <property type="match status" value="1"/>
</dbReference>
<dbReference type="Proteomes" id="UP000253370">
    <property type="component" value="Unassembled WGS sequence"/>
</dbReference>
<feature type="domain" description="CoA-binding" evidence="1">
    <location>
        <begin position="13"/>
        <end position="110"/>
    </location>
</feature>
<gene>
    <name evidence="2" type="ORF">DRV85_04395</name>
</gene>
<evidence type="ECO:0000259" key="1">
    <source>
        <dbReference type="SMART" id="SM00881"/>
    </source>
</evidence>
<dbReference type="AlphaFoldDB" id="A0A365UBR0"/>
<proteinExistence type="predicted"/>
<protein>
    <submittedName>
        <fullName evidence="2">CoA-binding protein</fullName>
    </submittedName>
</protein>
<keyword evidence="3" id="KW-1185">Reference proteome</keyword>
<sequence length="157" mass="17318">MAETYSDTELRRILEGTRTIAIVGVSMNPVRPSSYVARYLSLKGFRVIPVNPGHTGKILGGETVRGSLSEIDEPVDMVDIFRRSEAVPPVVDEALEAFPDLQTIWMQIGVEHAEAAARARARGVTVIMNRCPKIEYQRLFGELRMGGFNTGVISSKL</sequence>
<evidence type="ECO:0000313" key="3">
    <source>
        <dbReference type="Proteomes" id="UP000253370"/>
    </source>
</evidence>
<dbReference type="Pfam" id="PF13380">
    <property type="entry name" value="CoA_binding_2"/>
    <property type="match status" value="1"/>
</dbReference>
<dbReference type="InterPro" id="IPR036291">
    <property type="entry name" value="NAD(P)-bd_dom_sf"/>
</dbReference>
<name>A0A365UBR0_9RHOB</name>